<keyword evidence="1" id="KW-0812">Transmembrane</keyword>
<proteinExistence type="predicted"/>
<dbReference type="RefSeq" id="WP_240833040.1">
    <property type="nucleotide sequence ID" value="NZ_JAKWBL010000004.1"/>
</dbReference>
<accession>A0ABS9SQZ9</accession>
<dbReference type="InterPro" id="IPR032820">
    <property type="entry name" value="ATPase_put"/>
</dbReference>
<protein>
    <submittedName>
        <fullName evidence="2">AtpZ/AtpI family protein</fullName>
    </submittedName>
</protein>
<gene>
    <name evidence="2" type="ORF">MKP09_23605</name>
</gene>
<reference evidence="2 3" key="1">
    <citation type="submission" date="2022-02" db="EMBL/GenBank/DDBJ databases">
        <authorList>
            <person name="Min J."/>
        </authorList>
    </citation>
    <scope>NUCLEOTIDE SEQUENCE [LARGE SCALE GENOMIC DNA]</scope>
    <source>
        <strain evidence="2 3">GR10-1</strain>
    </source>
</reference>
<evidence type="ECO:0000313" key="2">
    <source>
        <dbReference type="EMBL" id="MCH5600686.1"/>
    </source>
</evidence>
<evidence type="ECO:0000256" key="1">
    <source>
        <dbReference type="SAM" id="Phobius"/>
    </source>
</evidence>
<dbReference type="Pfam" id="PF09527">
    <property type="entry name" value="ATPase_gene1"/>
    <property type="match status" value="1"/>
</dbReference>
<feature type="transmembrane region" description="Helical" evidence="1">
    <location>
        <begin position="39"/>
        <end position="60"/>
    </location>
</feature>
<sequence length="73" mass="8152">MDSKNYTPWLRYLGVTAQLLVLIGLGVFAGIKLDEKFDISPLLTVALPLLVLAATFYKLIKETGKRNKNDGRE</sequence>
<evidence type="ECO:0000313" key="3">
    <source>
        <dbReference type="Proteomes" id="UP001202248"/>
    </source>
</evidence>
<dbReference type="Proteomes" id="UP001202248">
    <property type="component" value="Unassembled WGS sequence"/>
</dbReference>
<keyword evidence="3" id="KW-1185">Reference proteome</keyword>
<organism evidence="2 3">
    <name type="scientific">Niabella ginsengisoli</name>
    <dbReference type="NCBI Taxonomy" id="522298"/>
    <lineage>
        <taxon>Bacteria</taxon>
        <taxon>Pseudomonadati</taxon>
        <taxon>Bacteroidota</taxon>
        <taxon>Chitinophagia</taxon>
        <taxon>Chitinophagales</taxon>
        <taxon>Chitinophagaceae</taxon>
        <taxon>Niabella</taxon>
    </lineage>
</organism>
<keyword evidence="1" id="KW-0472">Membrane</keyword>
<keyword evidence="1" id="KW-1133">Transmembrane helix</keyword>
<dbReference type="EMBL" id="JAKWBL010000004">
    <property type="protein sequence ID" value="MCH5600686.1"/>
    <property type="molecule type" value="Genomic_DNA"/>
</dbReference>
<comment type="caution">
    <text evidence="2">The sequence shown here is derived from an EMBL/GenBank/DDBJ whole genome shotgun (WGS) entry which is preliminary data.</text>
</comment>
<feature type="transmembrane region" description="Helical" evidence="1">
    <location>
        <begin position="12"/>
        <end position="33"/>
    </location>
</feature>
<name>A0ABS9SQZ9_9BACT</name>